<keyword evidence="3" id="KW-1185">Reference proteome</keyword>
<reference evidence="2" key="1">
    <citation type="submission" date="2022-11" db="UniProtKB">
        <authorList>
            <consortium name="EnsemblMetazoa"/>
        </authorList>
    </citation>
    <scope>IDENTIFICATION</scope>
</reference>
<proteinExistence type="predicted"/>
<dbReference type="Proteomes" id="UP000887567">
    <property type="component" value="Unplaced"/>
</dbReference>
<dbReference type="InterPro" id="IPR027417">
    <property type="entry name" value="P-loop_NTPase"/>
</dbReference>
<feature type="compositionally biased region" description="Low complexity" evidence="1">
    <location>
        <begin position="1"/>
        <end position="11"/>
    </location>
</feature>
<dbReference type="OMA" id="MEYWFPS"/>
<evidence type="ECO:0000313" key="2">
    <source>
        <dbReference type="EnsemblMetazoa" id="XP_020912951.1"/>
    </source>
</evidence>
<feature type="compositionally biased region" description="Pro residues" evidence="1">
    <location>
        <begin position="12"/>
        <end position="26"/>
    </location>
</feature>
<sequence>MEYWFPSLFPSTPEPPPPKPPPPKPPAFLDEPWRQIEGWDKSTRKEMRSKIVDLKPEQFDVQTFNIILTGQIGAGKSCFYNSINSALSGCIRPFTAASGKTGQSFTKEFNMYPFRHNPNIRIGDIMGMDVNGSDVDIRNILKVVDGHVLNGYQFHSGEEFKSTDNPKYIPCPSLAERPHCVGLVINAHDFSNILGAQERNLHRLSKAIIDRVQQRPPTYSAQGNSRNLASPIKRSTLNLKMVATLEYSTWLSYVVVSWSITLATRIKFGTKRLD</sequence>
<dbReference type="SUPFAM" id="SSF52540">
    <property type="entry name" value="P-loop containing nucleoside triphosphate hydrolases"/>
    <property type="match status" value="1"/>
</dbReference>
<dbReference type="RefSeq" id="XP_020912951.1">
    <property type="nucleotide sequence ID" value="XM_021057292.2"/>
</dbReference>
<evidence type="ECO:0000256" key="1">
    <source>
        <dbReference type="SAM" id="MobiDB-lite"/>
    </source>
</evidence>
<dbReference type="Gene3D" id="3.40.50.300">
    <property type="entry name" value="P-loop containing nucleotide triphosphate hydrolases"/>
    <property type="match status" value="1"/>
</dbReference>
<dbReference type="PANTHER" id="PTHR14241:SF1">
    <property type="entry name" value="INTERFERON-INDUCED PROTEIN 44-RELATED"/>
    <property type="match status" value="1"/>
</dbReference>
<dbReference type="EnsemblMetazoa" id="XM_021057292.2">
    <property type="protein sequence ID" value="XP_020912951.1"/>
    <property type="gene ID" value="LOC110250677"/>
</dbReference>
<dbReference type="AlphaFoldDB" id="A0A913Y1A7"/>
<name>A0A913Y1A7_EXADI</name>
<organism evidence="2 3">
    <name type="scientific">Exaiptasia diaphana</name>
    <name type="common">Tropical sea anemone</name>
    <name type="synonym">Aiptasia pulchella</name>
    <dbReference type="NCBI Taxonomy" id="2652724"/>
    <lineage>
        <taxon>Eukaryota</taxon>
        <taxon>Metazoa</taxon>
        <taxon>Cnidaria</taxon>
        <taxon>Anthozoa</taxon>
        <taxon>Hexacorallia</taxon>
        <taxon>Actiniaria</taxon>
        <taxon>Aiptasiidae</taxon>
        <taxon>Exaiptasia</taxon>
    </lineage>
</organism>
<evidence type="ECO:0000313" key="3">
    <source>
        <dbReference type="Proteomes" id="UP000887567"/>
    </source>
</evidence>
<dbReference type="GO" id="GO:0006955">
    <property type="term" value="P:immune response"/>
    <property type="evidence" value="ECO:0007669"/>
    <property type="project" value="TreeGrafter"/>
</dbReference>
<dbReference type="GeneID" id="110250677"/>
<protein>
    <recommendedName>
        <fullName evidence="4">Interferon-induced protein 44-like</fullName>
    </recommendedName>
</protein>
<dbReference type="OrthoDB" id="25620at2759"/>
<dbReference type="PANTHER" id="PTHR14241">
    <property type="entry name" value="INTERFERON-INDUCED PROTEIN 44"/>
    <property type="match status" value="1"/>
</dbReference>
<feature type="region of interest" description="Disordered" evidence="1">
    <location>
        <begin position="1"/>
        <end position="30"/>
    </location>
</feature>
<accession>A0A913Y1A7</accession>
<dbReference type="KEGG" id="epa:110250677"/>
<evidence type="ECO:0008006" key="4">
    <source>
        <dbReference type="Google" id="ProtNLM"/>
    </source>
</evidence>